<dbReference type="OrthoDB" id="9793230at2"/>
<evidence type="ECO:0000256" key="6">
    <source>
        <dbReference type="ARBA" id="ARBA00023136"/>
    </source>
</evidence>
<keyword evidence="6 7" id="KW-0472">Membrane</keyword>
<dbReference type="STRING" id="490629.SAMN05216266_109177"/>
<dbReference type="AlphaFoldDB" id="A0A1I1AJB2"/>
<dbReference type="PANTHER" id="PTHR14463:SF10">
    <property type="entry name" value="LIPASE MATURATION FACTOR 1"/>
    <property type="match status" value="1"/>
</dbReference>
<feature type="transmembrane region" description="Helical" evidence="7">
    <location>
        <begin position="98"/>
        <end position="118"/>
    </location>
</feature>
<comment type="similarity">
    <text evidence="2">Belongs to the lipase maturation factor family.</text>
</comment>
<feature type="domain" description="Lipase maturation factor 1/2 C-terminal" evidence="9">
    <location>
        <begin position="330"/>
        <end position="470"/>
    </location>
</feature>
<organism evidence="10 11">
    <name type="scientific">Amycolatopsis marina</name>
    <dbReference type="NCBI Taxonomy" id="490629"/>
    <lineage>
        <taxon>Bacteria</taxon>
        <taxon>Bacillati</taxon>
        <taxon>Actinomycetota</taxon>
        <taxon>Actinomycetes</taxon>
        <taxon>Pseudonocardiales</taxon>
        <taxon>Pseudonocardiaceae</taxon>
        <taxon>Amycolatopsis</taxon>
    </lineage>
</organism>
<evidence type="ECO:0000313" key="10">
    <source>
        <dbReference type="EMBL" id="SFB37592.1"/>
    </source>
</evidence>
<evidence type="ECO:0000256" key="3">
    <source>
        <dbReference type="ARBA" id="ARBA00022692"/>
    </source>
</evidence>
<evidence type="ECO:0000256" key="1">
    <source>
        <dbReference type="ARBA" id="ARBA00004477"/>
    </source>
</evidence>
<comment type="subcellular location">
    <subcellularLocation>
        <location evidence="1">Endoplasmic reticulum membrane</location>
        <topology evidence="1">Multi-pass membrane protein</topology>
    </subcellularLocation>
</comment>
<feature type="transmembrane region" description="Helical" evidence="7">
    <location>
        <begin position="130"/>
        <end position="156"/>
    </location>
</feature>
<dbReference type="Proteomes" id="UP000243799">
    <property type="component" value="Unassembled WGS sequence"/>
</dbReference>
<sequence length="483" mass="54474">MGWDWFADPDYWASRLVFQRLLAAIYLVAFLCAANQFRALLGTNGITPIPRFLEKTSWRRSPSIFHLHYSDRFFGAVSWTGVAISAALLFGAADSVPVWAALVIWAVPWALYLSILNVGQVWYGFGWESLLVEAGFLAIFLGPADMAPPVLVLWLLRWLLFRVEFGAGMIKMRGDRCWRDLTCLNYHHETQPMPGPLSWYFHYLPRPLHRVEVLANHVAQLVVPFALFAPQPVATVAAAVVIVTQGWLMLSGNFSWLNALTITLAVSTIDGRLLDAVLPGERPALAAIPYWYGAVLLTLTALVLALSYQPVRNLLGKRQLMNYSFTSLRLVNTYGAFGTVTRTRHEVVLEGTDATELGPDTVWQEYEFKGKPGDPMRRPRQFAPYHLRLDWMMWFAALSSRYGASWLPGLAAKLLAGDRRTTRLLRGNPFAGTAPTFLRARLFSYRFTTPRERNETGAWWVREPERTVIPPCRLGADGSAQRV</sequence>
<evidence type="ECO:0000256" key="2">
    <source>
        <dbReference type="ARBA" id="ARBA00005512"/>
    </source>
</evidence>
<feature type="transmembrane region" description="Helical" evidence="7">
    <location>
        <begin position="289"/>
        <end position="308"/>
    </location>
</feature>
<evidence type="ECO:0000256" key="4">
    <source>
        <dbReference type="ARBA" id="ARBA00022824"/>
    </source>
</evidence>
<evidence type="ECO:0000256" key="7">
    <source>
        <dbReference type="SAM" id="Phobius"/>
    </source>
</evidence>
<evidence type="ECO:0000313" key="11">
    <source>
        <dbReference type="Proteomes" id="UP000243799"/>
    </source>
</evidence>
<protein>
    <submittedName>
        <fullName evidence="10">Lipase maturation factor</fullName>
    </submittedName>
</protein>
<evidence type="ECO:0000259" key="9">
    <source>
        <dbReference type="Pfam" id="PF25179"/>
    </source>
</evidence>
<dbReference type="InterPro" id="IPR057434">
    <property type="entry name" value="LMF1/2_N"/>
</dbReference>
<keyword evidence="3 7" id="KW-0812">Transmembrane</keyword>
<dbReference type="RefSeq" id="WP_091674167.1">
    <property type="nucleotide sequence ID" value="NZ_FOKG01000009.1"/>
</dbReference>
<gene>
    <name evidence="10" type="ORF">SAMN05216266_109177</name>
</gene>
<dbReference type="GO" id="GO:0051604">
    <property type="term" value="P:protein maturation"/>
    <property type="evidence" value="ECO:0007669"/>
    <property type="project" value="InterPro"/>
</dbReference>
<keyword evidence="5 7" id="KW-1133">Transmembrane helix</keyword>
<keyword evidence="4" id="KW-0256">Endoplasmic reticulum</keyword>
<dbReference type="Pfam" id="PF06762">
    <property type="entry name" value="LMF1"/>
    <property type="match status" value="1"/>
</dbReference>
<dbReference type="PANTHER" id="PTHR14463">
    <property type="entry name" value="LIPASE MATURATION FACTOR"/>
    <property type="match status" value="1"/>
</dbReference>
<evidence type="ECO:0000259" key="8">
    <source>
        <dbReference type="Pfam" id="PF06762"/>
    </source>
</evidence>
<feature type="transmembrane region" description="Helical" evidence="7">
    <location>
        <begin position="73"/>
        <end position="92"/>
    </location>
</feature>
<feature type="transmembrane region" description="Helical" evidence="7">
    <location>
        <begin position="12"/>
        <end position="34"/>
    </location>
</feature>
<name>A0A1I1AJB2_9PSEU</name>
<keyword evidence="11" id="KW-1185">Reference proteome</keyword>
<accession>A0A1I1AJB2</accession>
<dbReference type="EMBL" id="FOKG01000009">
    <property type="protein sequence ID" value="SFB37592.1"/>
    <property type="molecule type" value="Genomic_DNA"/>
</dbReference>
<dbReference type="InterPro" id="IPR009613">
    <property type="entry name" value="LMF"/>
</dbReference>
<dbReference type="InterPro" id="IPR057433">
    <property type="entry name" value="LMF1/2_C"/>
</dbReference>
<proteinExistence type="inferred from homology"/>
<feature type="domain" description="Lipase maturation factor 1/2 N-terminal" evidence="8">
    <location>
        <begin position="123"/>
        <end position="273"/>
    </location>
</feature>
<evidence type="ECO:0000256" key="5">
    <source>
        <dbReference type="ARBA" id="ARBA00022989"/>
    </source>
</evidence>
<reference evidence="11" key="1">
    <citation type="submission" date="2016-10" db="EMBL/GenBank/DDBJ databases">
        <authorList>
            <person name="Varghese N."/>
            <person name="Submissions S."/>
        </authorList>
    </citation>
    <scope>NUCLEOTIDE SEQUENCE [LARGE SCALE GENOMIC DNA]</scope>
    <source>
        <strain evidence="11">CGMCC 4.3568</strain>
    </source>
</reference>
<dbReference type="Pfam" id="PF25179">
    <property type="entry name" value="LMF1_C"/>
    <property type="match status" value="1"/>
</dbReference>
<feature type="transmembrane region" description="Helical" evidence="7">
    <location>
        <begin position="221"/>
        <end position="243"/>
    </location>
</feature>
<feature type="transmembrane region" description="Helical" evidence="7">
    <location>
        <begin position="250"/>
        <end position="269"/>
    </location>
</feature>